<dbReference type="eggNOG" id="KOG0048">
    <property type="taxonomic scope" value="Eukaryota"/>
</dbReference>
<feature type="domain" description="Myb-like" evidence="8">
    <location>
        <begin position="9"/>
        <end position="61"/>
    </location>
</feature>
<dbReference type="PROSITE" id="PS50090">
    <property type="entry name" value="MYB_LIKE"/>
    <property type="match status" value="2"/>
</dbReference>
<dbReference type="HOGENOM" id="CLU_028567_4_1_1"/>
<dbReference type="GO" id="GO:0005634">
    <property type="term" value="C:nucleus"/>
    <property type="evidence" value="ECO:0007669"/>
    <property type="project" value="UniProtKB-SubCell"/>
</dbReference>
<keyword evidence="4" id="KW-0238">DNA-binding</keyword>
<dbReference type="STRING" id="40148.A0A0D9Z8S6"/>
<protein>
    <submittedName>
        <fullName evidence="10">Uncharacterized protein</fullName>
    </submittedName>
</protein>
<proteinExistence type="predicted"/>
<evidence type="ECO:0000256" key="3">
    <source>
        <dbReference type="ARBA" id="ARBA00023015"/>
    </source>
</evidence>
<sequence length="354" mass="37738">MGRKPCCSKEGLNRGAWTAMEDDILVSYIAKHGEGKWGALPKRAGLKRCGKSCRLRWLNYLRPGIKRGNISGDEEELILRLHTLLGNRPRRFYNYDLLTWSLIAGRLPGRTDNEIKNYWNSTLSKRVAMQRTAAATSMPAAATTSSNADAAGAAARRRRSPEPRTVVVSPIRTKALRCNNNSSSGIVVVQQAGACSHGGRPPESGAPGDAAADKVATPQAVQQQQQQQQQELAGADDDDDLPVPAVCIDLDLDDIELGGLDGFLISPWRGGGHDDDNAAAAGAVPNLPMPIGYELGGGGGGGGEAGAVDLEALLGQLDAGEDDDGDHHHHQQEEVPSSLGDEDDDYLELAPWLL</sequence>
<dbReference type="PROSITE" id="PS51294">
    <property type="entry name" value="HTH_MYB"/>
    <property type="match status" value="2"/>
</dbReference>
<comment type="subcellular location">
    <subcellularLocation>
        <location evidence="1">Nucleus</location>
    </subcellularLocation>
</comment>
<accession>A0A0D9Z8S6</accession>
<dbReference type="PANTHER" id="PTHR47999:SF96">
    <property type="entry name" value="TRANSCRIPTION REPRESSOR MYB6-LIKE"/>
    <property type="match status" value="1"/>
</dbReference>
<dbReference type="SMART" id="SM00717">
    <property type="entry name" value="SANT"/>
    <property type="match status" value="2"/>
</dbReference>
<name>A0A0D9Z8S6_9ORYZ</name>
<dbReference type="InterPro" id="IPR017930">
    <property type="entry name" value="Myb_dom"/>
</dbReference>
<dbReference type="CDD" id="cd00167">
    <property type="entry name" value="SANT"/>
    <property type="match status" value="2"/>
</dbReference>
<dbReference type="InterPro" id="IPR001005">
    <property type="entry name" value="SANT/Myb"/>
</dbReference>
<keyword evidence="6" id="KW-0539">Nucleus</keyword>
<feature type="region of interest" description="Disordered" evidence="7">
    <location>
        <begin position="134"/>
        <end position="168"/>
    </location>
</feature>
<feature type="region of interest" description="Disordered" evidence="7">
    <location>
        <begin position="316"/>
        <end position="344"/>
    </location>
</feature>
<dbReference type="PANTHER" id="PTHR47999">
    <property type="entry name" value="TRANSCRIPTION FACTOR MYB8-RELATED-RELATED"/>
    <property type="match status" value="1"/>
</dbReference>
<evidence type="ECO:0000256" key="4">
    <source>
        <dbReference type="ARBA" id="ARBA00023125"/>
    </source>
</evidence>
<evidence type="ECO:0000259" key="8">
    <source>
        <dbReference type="PROSITE" id="PS50090"/>
    </source>
</evidence>
<dbReference type="Gene3D" id="1.10.10.60">
    <property type="entry name" value="Homeodomain-like"/>
    <property type="match status" value="2"/>
</dbReference>
<feature type="domain" description="Myb-like" evidence="8">
    <location>
        <begin position="62"/>
        <end position="123"/>
    </location>
</feature>
<feature type="domain" description="HTH myb-type" evidence="9">
    <location>
        <begin position="9"/>
        <end position="65"/>
    </location>
</feature>
<keyword evidence="5" id="KW-0804">Transcription</keyword>
<evidence type="ECO:0000313" key="10">
    <source>
        <dbReference type="EnsemblPlants" id="OGLUM03G21860.2"/>
    </source>
</evidence>
<keyword evidence="11" id="KW-1185">Reference proteome</keyword>
<dbReference type="InterPro" id="IPR015495">
    <property type="entry name" value="Myb_TF_plants"/>
</dbReference>
<keyword evidence="2" id="KW-0677">Repeat</keyword>
<dbReference type="InterPro" id="IPR009057">
    <property type="entry name" value="Homeodomain-like_sf"/>
</dbReference>
<organism evidence="10">
    <name type="scientific">Oryza glumipatula</name>
    <dbReference type="NCBI Taxonomy" id="40148"/>
    <lineage>
        <taxon>Eukaryota</taxon>
        <taxon>Viridiplantae</taxon>
        <taxon>Streptophyta</taxon>
        <taxon>Embryophyta</taxon>
        <taxon>Tracheophyta</taxon>
        <taxon>Spermatophyta</taxon>
        <taxon>Magnoliopsida</taxon>
        <taxon>Liliopsida</taxon>
        <taxon>Poales</taxon>
        <taxon>Poaceae</taxon>
        <taxon>BOP clade</taxon>
        <taxon>Oryzoideae</taxon>
        <taxon>Oryzeae</taxon>
        <taxon>Oryzinae</taxon>
        <taxon>Oryza</taxon>
    </lineage>
</organism>
<feature type="compositionally biased region" description="Low complexity" evidence="7">
    <location>
        <begin position="134"/>
        <end position="154"/>
    </location>
</feature>
<keyword evidence="3" id="KW-0805">Transcription regulation</keyword>
<dbReference type="Proteomes" id="UP000026961">
    <property type="component" value="Chromosome 3"/>
</dbReference>
<evidence type="ECO:0000256" key="2">
    <source>
        <dbReference type="ARBA" id="ARBA00022737"/>
    </source>
</evidence>
<feature type="domain" description="HTH myb-type" evidence="9">
    <location>
        <begin position="66"/>
        <end position="127"/>
    </location>
</feature>
<evidence type="ECO:0000256" key="6">
    <source>
        <dbReference type="ARBA" id="ARBA00023242"/>
    </source>
</evidence>
<dbReference type="SUPFAM" id="SSF46689">
    <property type="entry name" value="Homeodomain-like"/>
    <property type="match status" value="1"/>
</dbReference>
<dbReference type="AlphaFoldDB" id="A0A0D9Z8S6"/>
<dbReference type="FunFam" id="1.10.10.60:FF:000001">
    <property type="entry name" value="MYB-related transcription factor"/>
    <property type="match status" value="1"/>
</dbReference>
<dbReference type="Pfam" id="PF00249">
    <property type="entry name" value="Myb_DNA-binding"/>
    <property type="match status" value="2"/>
</dbReference>
<feature type="region of interest" description="Disordered" evidence="7">
    <location>
        <begin position="193"/>
        <end position="240"/>
    </location>
</feature>
<evidence type="ECO:0000256" key="5">
    <source>
        <dbReference type="ARBA" id="ARBA00023163"/>
    </source>
</evidence>
<evidence type="ECO:0000259" key="9">
    <source>
        <dbReference type="PROSITE" id="PS51294"/>
    </source>
</evidence>
<dbReference type="GO" id="GO:0003677">
    <property type="term" value="F:DNA binding"/>
    <property type="evidence" value="ECO:0007669"/>
    <property type="project" value="UniProtKB-KW"/>
</dbReference>
<dbReference type="EnsemblPlants" id="OGLUM03G21860.2">
    <property type="protein sequence ID" value="OGLUM03G21860.2"/>
    <property type="gene ID" value="OGLUM03G21860"/>
</dbReference>
<reference evidence="10" key="2">
    <citation type="submission" date="2018-05" db="EMBL/GenBank/DDBJ databases">
        <title>OgluRS3 (Oryza glumaepatula Reference Sequence Version 3).</title>
        <authorList>
            <person name="Zhang J."/>
            <person name="Kudrna D."/>
            <person name="Lee S."/>
            <person name="Talag J."/>
            <person name="Welchert J."/>
            <person name="Wing R.A."/>
        </authorList>
    </citation>
    <scope>NUCLEOTIDE SEQUENCE [LARGE SCALE GENOMIC DNA]</scope>
</reference>
<reference evidence="10" key="1">
    <citation type="submission" date="2015-04" db="UniProtKB">
        <authorList>
            <consortium name="EnsemblPlants"/>
        </authorList>
    </citation>
    <scope>IDENTIFICATION</scope>
</reference>
<dbReference type="Gramene" id="OGLUM03G21860.2">
    <property type="protein sequence ID" value="OGLUM03G21860.2"/>
    <property type="gene ID" value="OGLUM03G21860"/>
</dbReference>
<evidence type="ECO:0000313" key="11">
    <source>
        <dbReference type="Proteomes" id="UP000026961"/>
    </source>
</evidence>
<evidence type="ECO:0000256" key="1">
    <source>
        <dbReference type="ARBA" id="ARBA00004123"/>
    </source>
</evidence>
<evidence type="ECO:0000256" key="7">
    <source>
        <dbReference type="SAM" id="MobiDB-lite"/>
    </source>
</evidence>